<evidence type="ECO:0000313" key="1">
    <source>
        <dbReference type="EMBL" id="KAG0148656.1"/>
    </source>
</evidence>
<evidence type="ECO:0000313" key="2">
    <source>
        <dbReference type="Proteomes" id="UP000886653"/>
    </source>
</evidence>
<proteinExistence type="predicted"/>
<keyword evidence="2" id="KW-1185">Reference proteome</keyword>
<protein>
    <submittedName>
        <fullName evidence="1">Uncharacterized protein</fullName>
    </submittedName>
</protein>
<accession>A0A9P6TDP7</accession>
<dbReference type="EMBL" id="MU167234">
    <property type="protein sequence ID" value="KAG0148656.1"/>
    <property type="molecule type" value="Genomic_DNA"/>
</dbReference>
<gene>
    <name evidence="1" type="ORF">CROQUDRAFT_654486</name>
</gene>
<dbReference type="OrthoDB" id="4540290at2759"/>
<reference evidence="1" key="1">
    <citation type="submission" date="2013-11" db="EMBL/GenBank/DDBJ databases">
        <title>Genome sequence of the fusiform rust pathogen reveals effectors for host alternation and coevolution with pine.</title>
        <authorList>
            <consortium name="DOE Joint Genome Institute"/>
            <person name="Smith K."/>
            <person name="Pendleton A."/>
            <person name="Kubisiak T."/>
            <person name="Anderson C."/>
            <person name="Salamov A."/>
            <person name="Aerts A."/>
            <person name="Riley R."/>
            <person name="Clum A."/>
            <person name="Lindquist E."/>
            <person name="Ence D."/>
            <person name="Campbell M."/>
            <person name="Kronenberg Z."/>
            <person name="Feau N."/>
            <person name="Dhillon B."/>
            <person name="Hamelin R."/>
            <person name="Burleigh J."/>
            <person name="Smith J."/>
            <person name="Yandell M."/>
            <person name="Nelson C."/>
            <person name="Grigoriev I."/>
            <person name="Davis J."/>
        </authorList>
    </citation>
    <scope>NUCLEOTIDE SEQUENCE</scope>
    <source>
        <strain evidence="1">G11</strain>
    </source>
</reference>
<sequence>MTRYARSRTAILTIVIFSMFNTYGQLTRRQQTRAKIPGGASTTFTAGSPQASAQAELARTKGAVGPQAMDGSNIVIMTADIDNFALQFKVSAPPNELSPNARNGAVITVAADGRGRGSTVGANGVNVLLHGDGGQTFFDFANQGVLNGLMGVVIMAPNDKRFWGGGSGNLRTDGALHASLVNTLIRQVLPQVMRVDENKVFFTGISGGSLMLAGFFLPMYAETYNTGVVLGCGALPPQVPTSGKFGRTLSTMRIHFQASQEELPFLQPAITGAVITYADEALKAGGNAAEIGRRLTVDATPNGAHCAFDGRDFVSGVQLVSSNYGNIVFGNGDVPGIGNVATSVYENNQRYKSGIPVAKATQGTLIGKATRP</sequence>
<dbReference type="Proteomes" id="UP000886653">
    <property type="component" value="Unassembled WGS sequence"/>
</dbReference>
<organism evidence="1 2">
    <name type="scientific">Cronartium quercuum f. sp. fusiforme G11</name>
    <dbReference type="NCBI Taxonomy" id="708437"/>
    <lineage>
        <taxon>Eukaryota</taxon>
        <taxon>Fungi</taxon>
        <taxon>Dikarya</taxon>
        <taxon>Basidiomycota</taxon>
        <taxon>Pucciniomycotina</taxon>
        <taxon>Pucciniomycetes</taxon>
        <taxon>Pucciniales</taxon>
        <taxon>Coleosporiaceae</taxon>
        <taxon>Cronartium</taxon>
    </lineage>
</organism>
<dbReference type="AlphaFoldDB" id="A0A9P6TDP7"/>
<name>A0A9P6TDP7_9BASI</name>
<comment type="caution">
    <text evidence="1">The sequence shown here is derived from an EMBL/GenBank/DDBJ whole genome shotgun (WGS) entry which is preliminary data.</text>
</comment>